<reference evidence="11" key="1">
    <citation type="journal article" date="2018" name="Algal Res.">
        <title>Comparison of lipid productivity of Parachlorella kessleri heavy-ion beam irradiation mutant PK4 in laboratory and 150-L mass bioreactor, identification and characterization of its genetic variation.</title>
        <authorList>
            <person name="Takeshita T."/>
            <person name="Ivanov I.N."/>
            <person name="Oshima K."/>
            <person name="Ishii K."/>
            <person name="Kawamoto H."/>
            <person name="Ota S."/>
            <person name="Yamazaki T."/>
            <person name="Hirata A."/>
            <person name="Kazama Y."/>
            <person name="Abe T."/>
            <person name="Hattori M."/>
            <person name="Bisova K."/>
            <person name="Zachleder V."/>
            <person name="Kawano S."/>
        </authorList>
    </citation>
    <scope>NUCLEOTIDE SEQUENCE</scope>
    <source>
        <strain evidence="11">NIES-2152</strain>
    </source>
</reference>
<comment type="subcellular location">
    <subcellularLocation>
        <location evidence="1">Membrane</location>
        <topology evidence="1">Multi-pass membrane protein</topology>
    </subcellularLocation>
    <subcellularLocation>
        <location evidence="9">Plastid</location>
        <location evidence="9">Chloroplast membrane</location>
        <topology evidence="9">Multi-pass membrane protein</topology>
    </subcellularLocation>
</comment>
<dbReference type="PANTHER" id="PTHR31187:SF1">
    <property type="entry name" value="ADP,ATP CARRIER PROTEIN 1"/>
    <property type="match status" value="1"/>
</dbReference>
<protein>
    <recommendedName>
        <fullName evidence="9">ADP,ATP carrier protein</fullName>
    </recommendedName>
</protein>
<dbReference type="PANTHER" id="PTHR31187">
    <property type="match status" value="1"/>
</dbReference>
<feature type="region of interest" description="Disordered" evidence="10">
    <location>
        <begin position="22"/>
        <end position="74"/>
    </location>
</feature>
<feature type="transmembrane region" description="Helical" evidence="9">
    <location>
        <begin position="177"/>
        <end position="196"/>
    </location>
</feature>
<keyword evidence="4 9" id="KW-0812">Transmembrane</keyword>
<dbReference type="GO" id="GO:0005524">
    <property type="term" value="F:ATP binding"/>
    <property type="evidence" value="ECO:0007669"/>
    <property type="project" value="UniProtKB-KW"/>
</dbReference>
<keyword evidence="7 9" id="KW-1133">Transmembrane helix</keyword>
<keyword evidence="3 9" id="KW-0813">Transport</keyword>
<evidence type="ECO:0000256" key="10">
    <source>
        <dbReference type="SAM" id="MobiDB-lite"/>
    </source>
</evidence>
<evidence type="ECO:0000256" key="4">
    <source>
        <dbReference type="ARBA" id="ARBA00022692"/>
    </source>
</evidence>
<keyword evidence="5 9" id="KW-0547">Nucleotide-binding</keyword>
<keyword evidence="6 9" id="KW-0067">ATP-binding</keyword>
<evidence type="ECO:0000256" key="5">
    <source>
        <dbReference type="ARBA" id="ARBA00022741"/>
    </source>
</evidence>
<feature type="region of interest" description="Disordered" evidence="10">
    <location>
        <begin position="331"/>
        <end position="376"/>
    </location>
</feature>
<evidence type="ECO:0000256" key="1">
    <source>
        <dbReference type="ARBA" id="ARBA00004141"/>
    </source>
</evidence>
<evidence type="ECO:0000256" key="9">
    <source>
        <dbReference type="RuleBase" id="RU363121"/>
    </source>
</evidence>
<evidence type="ECO:0000256" key="8">
    <source>
        <dbReference type="ARBA" id="ARBA00023136"/>
    </source>
</evidence>
<dbReference type="GO" id="GO:0005471">
    <property type="term" value="F:ATP:ADP antiporter activity"/>
    <property type="evidence" value="ECO:0007669"/>
    <property type="project" value="InterPro"/>
</dbReference>
<organism evidence="11">
    <name type="scientific">Parachlorella kessleri</name>
    <name type="common">Green alga</name>
    <name type="synonym">Chlorella kessleri</name>
    <dbReference type="NCBI Taxonomy" id="3074"/>
    <lineage>
        <taxon>Eukaryota</taxon>
        <taxon>Viridiplantae</taxon>
        <taxon>Chlorophyta</taxon>
        <taxon>core chlorophytes</taxon>
        <taxon>Trebouxiophyceae</taxon>
        <taxon>Chlorellales</taxon>
        <taxon>Chlorellaceae</taxon>
        <taxon>Parachlorella</taxon>
    </lineage>
</organism>
<keyword evidence="9" id="KW-0150">Chloroplast</keyword>
<feature type="transmembrane region" description="Helical" evidence="9">
    <location>
        <begin position="305"/>
        <end position="324"/>
    </location>
</feature>
<feature type="compositionally biased region" description="Basic and acidic residues" evidence="10">
    <location>
        <begin position="748"/>
        <end position="757"/>
    </location>
</feature>
<proteinExistence type="evidence at transcript level"/>
<feature type="transmembrane region" description="Helical" evidence="9">
    <location>
        <begin position="555"/>
        <end position="577"/>
    </location>
</feature>
<sequence length="875" mass="90706">MWGQPALRPGYKPVQSLRQLRPALPSLSLRRTRRPTPPVASAGKSTGVSTAYEDEPEWQRPQQPQRVSTAQPAAAAAAAPAQHQRWGVLGGALLAVRQHLLKLDGLWGKFVPMAGLFFLMAFVNTISDSLKDSLVITAVGGGTHVIPYLTVYGVLPSSLIFLVLYAWGTQRFSRERLFNIILGFFITFYAGFGLLYPSHEALHLNGMGDALVQVLPTGLSGMVGMVRNWLFTLFYCASELWGDVMLSLLFWGLANETTSIEDAPLLYPLFGIGANVAQTMAGRVLRILSQTAGGCKDAYTTRVQIIMGLCVTLGLGIMALHRYISKRFPKNPKGSTVQRVAAERAQQAKQQRAGQPAQQQRGSSDSGGSRGAIADDGSGGNGVLGLAAGLKGRVIRGLGALARNSGGDVHFAGTGSGKAGIVSLTAKAPSPAALSLNSSSGAAVSIAIATTSSSSRSGGGSLGNGTVAGQPLNEAGQPLSEEDEAVRQAVLAAERREARRQRRKKAMSLKDAFSFLKRSPQIRCLAVMALSQGITCNLLDLTFKHHLHKLHTSPAAYSAFLGDTAMWTGIVTGSLMFSSPLLFEKLGWKGVASATPNFMMWAGVPFFAGCILYNLVSGSLATAGLVTLKALVITGAVLQVVARGAKFSLFKPAEEMVYIGLDDESRTKGKAAIDVVGAQSGKSAGSMLQQALLILSGGTLGGILPILTVLYLIMLTQWKRAVGELGDQHDPAHAHRMSVLGSLDSESDSEHEGEGHPRRPRQQAQQAQQHGTAPSSGPEGEAALGSGVAAVPVPAVVREVVVGAAAAAAAAANGHHANGASAAGLTGLNGMVNGVTGHGVALNGTAVAAAEAAGLAAAAAAAVAAAAAPAESSAA</sequence>
<feature type="transmembrane region" description="Helical" evidence="9">
    <location>
        <begin position="229"/>
        <end position="253"/>
    </location>
</feature>
<feature type="transmembrane region" description="Helical" evidence="9">
    <location>
        <begin position="598"/>
        <end position="616"/>
    </location>
</feature>
<feature type="transmembrane region" description="Helical" evidence="9">
    <location>
        <begin position="265"/>
        <end position="285"/>
    </location>
</feature>
<dbReference type="EMBL" id="LC424334">
    <property type="protein sequence ID" value="BBG40173.1"/>
    <property type="molecule type" value="mRNA"/>
</dbReference>
<feature type="compositionally biased region" description="Low complexity" evidence="10">
    <location>
        <begin position="338"/>
        <end position="376"/>
    </location>
</feature>
<accession>A0A387L062</accession>
<feature type="transmembrane region" description="Helical" evidence="9">
    <location>
        <begin position="692"/>
        <end position="714"/>
    </location>
</feature>
<comment type="similarity">
    <text evidence="2 9">Belongs to the ADP/ATP translocase tlc family.</text>
</comment>
<evidence type="ECO:0000313" key="11">
    <source>
        <dbReference type="EMBL" id="BBG40173.1"/>
    </source>
</evidence>
<feature type="region of interest" description="Disordered" evidence="10">
    <location>
        <begin position="743"/>
        <end position="784"/>
    </location>
</feature>
<dbReference type="InterPro" id="IPR004667">
    <property type="entry name" value="ADP_ATP_car_bac_type"/>
</dbReference>
<keyword evidence="9" id="KW-0934">Plastid</keyword>
<evidence type="ECO:0000256" key="7">
    <source>
        <dbReference type="ARBA" id="ARBA00022989"/>
    </source>
</evidence>
<name>A0A387L062_PARKE</name>
<feature type="transmembrane region" description="Helical" evidence="9">
    <location>
        <begin position="146"/>
        <end position="165"/>
    </location>
</feature>
<keyword evidence="8 9" id="KW-0472">Membrane</keyword>
<feature type="transmembrane region" description="Helical" evidence="9">
    <location>
        <begin position="622"/>
        <end position="642"/>
    </location>
</feature>
<feature type="compositionally biased region" description="Low complexity" evidence="10">
    <location>
        <begin position="59"/>
        <end position="74"/>
    </location>
</feature>
<evidence type="ECO:0000256" key="2">
    <source>
        <dbReference type="ARBA" id="ARBA00007127"/>
    </source>
</evidence>
<feature type="transmembrane region" description="Helical" evidence="9">
    <location>
        <begin position="106"/>
        <end position="126"/>
    </location>
</feature>
<feature type="region of interest" description="Disordered" evidence="10">
    <location>
        <begin position="452"/>
        <end position="486"/>
    </location>
</feature>
<evidence type="ECO:0000256" key="3">
    <source>
        <dbReference type="ARBA" id="ARBA00022448"/>
    </source>
</evidence>
<dbReference type="Pfam" id="PF03219">
    <property type="entry name" value="TLC"/>
    <property type="match status" value="2"/>
</dbReference>
<dbReference type="AlphaFoldDB" id="A0A387L062"/>
<evidence type="ECO:0000256" key="6">
    <source>
        <dbReference type="ARBA" id="ARBA00022840"/>
    </source>
</evidence>
<dbReference type="GO" id="GO:0031969">
    <property type="term" value="C:chloroplast membrane"/>
    <property type="evidence" value="ECO:0007669"/>
    <property type="project" value="UniProtKB-SubCell"/>
</dbReference>